<keyword evidence="15" id="KW-1185">Reference proteome</keyword>
<feature type="repeat" description="WD" evidence="11">
    <location>
        <begin position="683"/>
        <end position="724"/>
    </location>
</feature>
<dbReference type="PROSITE" id="PS50294">
    <property type="entry name" value="WD_REPEATS_REGION"/>
    <property type="match status" value="2"/>
</dbReference>
<feature type="repeat" description="WD" evidence="11">
    <location>
        <begin position="768"/>
        <end position="809"/>
    </location>
</feature>
<dbReference type="FunFam" id="3.50.7.10:FF:000004">
    <property type="entry name" value="T-complex protein 1 subunit zeta"/>
    <property type="match status" value="1"/>
</dbReference>
<dbReference type="InterPro" id="IPR001680">
    <property type="entry name" value="WD40_rpt"/>
</dbReference>
<dbReference type="InterPro" id="IPR036322">
    <property type="entry name" value="WD40_repeat_dom_sf"/>
</dbReference>
<comment type="similarity">
    <text evidence="2 12">Belongs to the TCP-1 chaperonin family.</text>
</comment>
<dbReference type="FunFam" id="3.30.260.10:FF:000017">
    <property type="entry name" value="T-complex protein 1 subunit zeta"/>
    <property type="match status" value="1"/>
</dbReference>
<gene>
    <name evidence="14" type="primary">CCT6</name>
    <name evidence="14" type="ORF">MCAP1_000622</name>
</gene>
<dbReference type="Pfam" id="PF00400">
    <property type="entry name" value="WD40"/>
    <property type="match status" value="5"/>
</dbReference>
<feature type="region of interest" description="Disordered" evidence="13">
    <location>
        <begin position="562"/>
        <end position="581"/>
    </location>
</feature>
<dbReference type="GO" id="GO:0016887">
    <property type="term" value="F:ATP hydrolysis activity"/>
    <property type="evidence" value="ECO:0007669"/>
    <property type="project" value="InterPro"/>
</dbReference>
<keyword evidence="8 12" id="KW-0143">Chaperone</keyword>
<dbReference type="InterPro" id="IPR027410">
    <property type="entry name" value="TCP-1-like_intermed_sf"/>
</dbReference>
<keyword evidence="5" id="KW-0677">Repeat</keyword>
<keyword evidence="7 12" id="KW-0067">ATP-binding</keyword>
<evidence type="ECO:0000256" key="5">
    <source>
        <dbReference type="ARBA" id="ARBA00022737"/>
    </source>
</evidence>
<dbReference type="InterPro" id="IPR027409">
    <property type="entry name" value="GroEL-like_apical_dom_sf"/>
</dbReference>
<evidence type="ECO:0000256" key="6">
    <source>
        <dbReference type="ARBA" id="ARBA00022741"/>
    </source>
</evidence>
<keyword evidence="4 11" id="KW-0853">WD repeat</keyword>
<accession>A0AAF0E569</accession>
<dbReference type="GO" id="GO:0005524">
    <property type="term" value="F:ATP binding"/>
    <property type="evidence" value="ECO:0007669"/>
    <property type="project" value="UniProtKB-KW"/>
</dbReference>
<dbReference type="PROSITE" id="PS00751">
    <property type="entry name" value="TCP1_2"/>
    <property type="match status" value="1"/>
</dbReference>
<dbReference type="Pfam" id="PF00118">
    <property type="entry name" value="Cpn60_TCP1"/>
    <property type="match status" value="1"/>
</dbReference>
<evidence type="ECO:0000256" key="3">
    <source>
        <dbReference type="ARBA" id="ARBA00022490"/>
    </source>
</evidence>
<dbReference type="Gene3D" id="1.10.560.10">
    <property type="entry name" value="GroEL-like equatorial domain"/>
    <property type="match status" value="1"/>
</dbReference>
<dbReference type="CDD" id="cd00200">
    <property type="entry name" value="WD40"/>
    <property type="match status" value="1"/>
</dbReference>
<dbReference type="SUPFAM" id="SSF54849">
    <property type="entry name" value="GroEL-intermediate domain like"/>
    <property type="match status" value="1"/>
</dbReference>
<evidence type="ECO:0000256" key="1">
    <source>
        <dbReference type="ARBA" id="ARBA00004496"/>
    </source>
</evidence>
<dbReference type="Gene3D" id="3.50.7.10">
    <property type="entry name" value="GroEL"/>
    <property type="match status" value="1"/>
</dbReference>
<dbReference type="Gene3D" id="3.30.260.10">
    <property type="entry name" value="TCP-1-like chaperonin intermediate domain"/>
    <property type="match status" value="1"/>
</dbReference>
<dbReference type="InterPro" id="IPR019775">
    <property type="entry name" value="WD40_repeat_CS"/>
</dbReference>
<dbReference type="Proteomes" id="UP001220961">
    <property type="component" value="Chromosome 1"/>
</dbReference>
<evidence type="ECO:0000256" key="4">
    <source>
        <dbReference type="ARBA" id="ARBA00022574"/>
    </source>
</evidence>
<dbReference type="InterPro" id="IPR002423">
    <property type="entry name" value="Cpn60/GroEL/TCP-1"/>
</dbReference>
<proteinExistence type="inferred from homology"/>
<dbReference type="PROSITE" id="PS00678">
    <property type="entry name" value="WD_REPEATS_1"/>
    <property type="match status" value="1"/>
</dbReference>
<feature type="compositionally biased region" description="Polar residues" evidence="13">
    <location>
        <begin position="1174"/>
        <end position="1189"/>
    </location>
</feature>
<dbReference type="SUPFAM" id="SSF48592">
    <property type="entry name" value="GroEL equatorial domain-like"/>
    <property type="match status" value="1"/>
</dbReference>
<dbReference type="PRINTS" id="PR00320">
    <property type="entry name" value="GPROTEINBRPT"/>
</dbReference>
<comment type="subcellular location">
    <subcellularLocation>
        <location evidence="1">Cytoplasm</location>
    </subcellularLocation>
</comment>
<sequence length="1218" mass="132399">MSAIELINPRAESVRRLQALQVNIAGAIGLAQVVRSNLGPRGTLKMLVDGSGNLKMTKDGKVLLTEMQIQNPTAAMIARTAVAQDEQCGDGTTSVVLLVGELLKQAERYIQEGVHSRVVSDGFDVAKAGVLQFLEDFKHKMDPDRATLVAVANTALATKLAPKLAKQLADSVVDAVLAIKPRAPSSSEVPALKEDGSSERVDEWVTRNPIDLHMVEIMKMQHKSATDTQLVRGLVMDHGARHPDMPKRVRNAYVLTLNVSLEYEKTEINSGFFYSSAEQREKLVESERRFVDAKLKKIVELKNAVCDADANTPESERKSFVIFNQKGIDPMSLDVLAKNGILALRRAKRRNMERLQLCCGGVAQNSVDDLSPDILGWAGLVYEQTLGEEKFTFVEDTKDPKSVTLLIKGPNAHTLNQIQDALRDGLRSVKNSIEDGALVPGAGAFEVAAAAHLLDNVRRTAKGRAKLGVEAFAHALMVIPKTLASNSGLDIQDAIVNLQDECAEGHVVGLDTQTGECMDPVSSGVWDNYRVKRHMIHSSAVIASNLLSVDEILRAGRSSLKNDAPGLSTPRVKRSSKPTMEANQSVLGNVREQHMRPVSAMKISATGEYTTLYSAGMDGLVCQWDITSLDRYSSPKLVQSARPHRNWIWDMALCRGHETVVTCSSDCTVKAWNAGVDGSSYELGAHGDFVKALASAPAASWVASGSLDRTICLWDLKEGRQEPMWRALAPASIYSTACNYTGSVTATGGVDRTIHGWDPRMRDSTFELFGHDDNVRTMCMSPDGRYLLSGSSDTTVRLWSVGEQRCIHTFLHHNSSVWSLHSSDPQLVTFYSGDRDGYLCKVDWNHNKDLSDGQCIVLAQESNGDTGKIPSILSIALDNSHQRLWTSTLASPVSSNDAHASAAMIEDENAAQLQQPDSAEEAIPLSTSPLLEVPGSHGIIRACMLNDRMHALTIDSGGIVALWHIPKARCLGTFDGDSLRAAALGQQSNDDWRPQDKPSDTLDMVQGIIEVYADEFNLDVVSGEEQPWTEDRVVLGVCVLRNLFRGLLLAEATLHPPENNDGVPQLARWLNTLQVTPETLLHMPLSQLPDAPQIEDMNQSLHSIITHMTGTSTSAASTSVPAPSHVTISPLETSLLQLLNKVQTHFDTASPSTPGTSPSDSNGSLLNGLRRTGQKAQSRLDPTNKPAFTSFEQDMSALKTILQGPRRSAPPSAVTVAS</sequence>
<dbReference type="GO" id="GO:0005832">
    <property type="term" value="C:chaperonin-containing T-complex"/>
    <property type="evidence" value="ECO:0007669"/>
    <property type="project" value="UniProtKB-ARBA"/>
</dbReference>
<evidence type="ECO:0000313" key="14">
    <source>
        <dbReference type="EMBL" id="WFD18419.1"/>
    </source>
</evidence>
<dbReference type="AlphaFoldDB" id="A0AAF0E569"/>
<keyword evidence="3" id="KW-0963">Cytoplasm</keyword>
<dbReference type="PANTHER" id="PTHR11353">
    <property type="entry name" value="CHAPERONIN"/>
    <property type="match status" value="1"/>
</dbReference>
<feature type="compositionally biased region" description="Low complexity" evidence="13">
    <location>
        <begin position="1147"/>
        <end position="1164"/>
    </location>
</feature>
<dbReference type="InterPro" id="IPR027413">
    <property type="entry name" value="GROEL-like_equatorial_sf"/>
</dbReference>
<evidence type="ECO:0000256" key="11">
    <source>
        <dbReference type="PROSITE-ProRule" id="PRU00221"/>
    </source>
</evidence>
<dbReference type="PROSITE" id="PS50082">
    <property type="entry name" value="WD_REPEATS_2"/>
    <property type="match status" value="2"/>
</dbReference>
<dbReference type="InterPro" id="IPR020472">
    <property type="entry name" value="WD40_PAC1"/>
</dbReference>
<reference evidence="14" key="1">
    <citation type="submission" date="2023-03" db="EMBL/GenBank/DDBJ databases">
        <title>Mating type loci evolution in Malassezia.</title>
        <authorList>
            <person name="Coelho M.A."/>
        </authorList>
    </citation>
    <scope>NUCLEOTIDE SEQUENCE</scope>
    <source>
        <strain evidence="14">CBS 10434</strain>
    </source>
</reference>
<evidence type="ECO:0000256" key="9">
    <source>
        <dbReference type="ARBA" id="ARBA00039582"/>
    </source>
</evidence>
<evidence type="ECO:0000313" key="15">
    <source>
        <dbReference type="Proteomes" id="UP001220961"/>
    </source>
</evidence>
<feature type="region of interest" description="Disordered" evidence="13">
    <location>
        <begin position="1146"/>
        <end position="1189"/>
    </location>
</feature>
<evidence type="ECO:0000256" key="7">
    <source>
        <dbReference type="ARBA" id="ARBA00022840"/>
    </source>
</evidence>
<dbReference type="EMBL" id="CP119908">
    <property type="protein sequence ID" value="WFD18419.1"/>
    <property type="molecule type" value="Genomic_DNA"/>
</dbReference>
<dbReference type="PROSITE" id="PS00750">
    <property type="entry name" value="TCP1_1"/>
    <property type="match status" value="1"/>
</dbReference>
<evidence type="ECO:0000256" key="8">
    <source>
        <dbReference type="ARBA" id="ARBA00023186"/>
    </source>
</evidence>
<dbReference type="GO" id="GO:0051082">
    <property type="term" value="F:unfolded protein binding"/>
    <property type="evidence" value="ECO:0007669"/>
    <property type="project" value="InterPro"/>
</dbReference>
<protein>
    <recommendedName>
        <fullName evidence="9">T-complex protein 1 subunit zeta</fullName>
    </recommendedName>
    <alternativeName>
        <fullName evidence="10">CCT-zeta</fullName>
    </alternativeName>
</protein>
<dbReference type="Gene3D" id="2.130.10.10">
    <property type="entry name" value="YVTN repeat-like/Quinoprotein amine dehydrogenase"/>
    <property type="match status" value="2"/>
</dbReference>
<dbReference type="PRINTS" id="PR00304">
    <property type="entry name" value="TCOMPLEXTCP1"/>
</dbReference>
<dbReference type="FunFam" id="1.10.560.10:FF:000058">
    <property type="entry name" value="T-complex protein 1 subunit zeta"/>
    <property type="match status" value="1"/>
</dbReference>
<dbReference type="InterPro" id="IPR012722">
    <property type="entry name" value="Chap_CCT_zeta"/>
</dbReference>
<evidence type="ECO:0000256" key="10">
    <source>
        <dbReference type="ARBA" id="ARBA00044261"/>
    </source>
</evidence>
<dbReference type="InterPro" id="IPR015943">
    <property type="entry name" value="WD40/YVTN_repeat-like_dom_sf"/>
</dbReference>
<dbReference type="GO" id="GO:0140662">
    <property type="term" value="F:ATP-dependent protein folding chaperone"/>
    <property type="evidence" value="ECO:0007669"/>
    <property type="project" value="InterPro"/>
</dbReference>
<dbReference type="FunFam" id="1.10.560.10:FF:000038">
    <property type="entry name" value="Chaperonin containing TCP1 subunit 6B"/>
    <property type="match status" value="1"/>
</dbReference>
<name>A0AAF0E569_9BASI</name>
<dbReference type="SUPFAM" id="SSF52029">
    <property type="entry name" value="GroEL apical domain-like"/>
    <property type="match status" value="1"/>
</dbReference>
<organism evidence="14 15">
    <name type="scientific">Malassezia caprae</name>
    <dbReference type="NCBI Taxonomy" id="1381934"/>
    <lineage>
        <taxon>Eukaryota</taxon>
        <taxon>Fungi</taxon>
        <taxon>Dikarya</taxon>
        <taxon>Basidiomycota</taxon>
        <taxon>Ustilaginomycotina</taxon>
        <taxon>Malasseziomycetes</taxon>
        <taxon>Malasseziales</taxon>
        <taxon>Malasseziaceae</taxon>
        <taxon>Malassezia</taxon>
    </lineage>
</organism>
<keyword evidence="6 12" id="KW-0547">Nucleotide-binding</keyword>
<evidence type="ECO:0000256" key="13">
    <source>
        <dbReference type="SAM" id="MobiDB-lite"/>
    </source>
</evidence>
<dbReference type="CDD" id="cd03342">
    <property type="entry name" value="TCP1_zeta"/>
    <property type="match status" value="1"/>
</dbReference>
<evidence type="ECO:0000256" key="2">
    <source>
        <dbReference type="ARBA" id="ARBA00008020"/>
    </source>
</evidence>
<dbReference type="SUPFAM" id="SSF50978">
    <property type="entry name" value="WD40 repeat-like"/>
    <property type="match status" value="1"/>
</dbReference>
<dbReference type="InterPro" id="IPR017998">
    <property type="entry name" value="Chaperone_TCP-1"/>
</dbReference>
<dbReference type="SMART" id="SM00320">
    <property type="entry name" value="WD40"/>
    <property type="match status" value="7"/>
</dbReference>
<dbReference type="InterPro" id="IPR002194">
    <property type="entry name" value="Chaperonin_TCP-1_CS"/>
</dbReference>
<evidence type="ECO:0000256" key="12">
    <source>
        <dbReference type="RuleBase" id="RU004187"/>
    </source>
</evidence>